<dbReference type="EMBL" id="BGOW01000014">
    <property type="protein sequence ID" value="GBL45723.1"/>
    <property type="molecule type" value="Genomic_DNA"/>
</dbReference>
<keyword evidence="7 11" id="KW-0067">ATP-binding</keyword>
<keyword evidence="12" id="KW-1185">Reference proteome</keyword>
<dbReference type="SUPFAM" id="SSF52540">
    <property type="entry name" value="P-loop containing nucleoside triphosphate hydrolases"/>
    <property type="match status" value="1"/>
</dbReference>
<evidence type="ECO:0000256" key="5">
    <source>
        <dbReference type="ARBA" id="ARBA00022475"/>
    </source>
</evidence>
<dbReference type="InterPro" id="IPR003439">
    <property type="entry name" value="ABC_transporter-like_ATP-bd"/>
</dbReference>
<evidence type="ECO:0000256" key="2">
    <source>
        <dbReference type="ARBA" id="ARBA00005417"/>
    </source>
</evidence>
<comment type="caution">
    <text evidence="11">The sequence shown here is derived from an EMBL/GenBank/DDBJ whole genome shotgun (WGS) entry which is preliminary data.</text>
</comment>
<keyword evidence="6" id="KW-0547">Nucleotide-binding</keyword>
<gene>
    <name evidence="11" type="ORF">SFMTTN_1534</name>
</gene>
<keyword evidence="9" id="KW-0472">Membrane</keyword>
<evidence type="ECO:0000259" key="10">
    <source>
        <dbReference type="PROSITE" id="PS50893"/>
    </source>
</evidence>
<dbReference type="FunFam" id="3.40.50.300:FF:000589">
    <property type="entry name" value="ABC transporter, ATP-binding subunit"/>
    <property type="match status" value="1"/>
</dbReference>
<dbReference type="InterPro" id="IPR003593">
    <property type="entry name" value="AAA+_ATPase"/>
</dbReference>
<dbReference type="PANTHER" id="PTHR42711">
    <property type="entry name" value="ABC TRANSPORTER ATP-BINDING PROTEIN"/>
    <property type="match status" value="1"/>
</dbReference>
<dbReference type="PANTHER" id="PTHR42711:SF5">
    <property type="entry name" value="ABC TRANSPORTER ATP-BINDING PROTEIN NATA"/>
    <property type="match status" value="1"/>
</dbReference>
<dbReference type="GO" id="GO:0005886">
    <property type="term" value="C:plasma membrane"/>
    <property type="evidence" value="ECO:0007669"/>
    <property type="project" value="UniProtKB-SubCell"/>
</dbReference>
<dbReference type="InterPro" id="IPR050763">
    <property type="entry name" value="ABC_transporter_ATP-binding"/>
</dbReference>
<evidence type="ECO:0000256" key="1">
    <source>
        <dbReference type="ARBA" id="ARBA00004236"/>
    </source>
</evidence>
<keyword evidence="8" id="KW-1278">Translocase</keyword>
<comment type="similarity">
    <text evidence="2">Belongs to the ABC transporter superfamily.</text>
</comment>
<evidence type="ECO:0000256" key="9">
    <source>
        <dbReference type="ARBA" id="ARBA00023136"/>
    </source>
</evidence>
<name>A0A401JDK2_9PROT</name>
<feature type="domain" description="ABC transporter" evidence="10">
    <location>
        <begin position="4"/>
        <end position="234"/>
    </location>
</feature>
<evidence type="ECO:0000313" key="11">
    <source>
        <dbReference type="EMBL" id="GBL45723.1"/>
    </source>
</evidence>
<evidence type="ECO:0000256" key="8">
    <source>
        <dbReference type="ARBA" id="ARBA00022967"/>
    </source>
</evidence>
<dbReference type="RefSeq" id="WP_124704529.1">
    <property type="nucleotide sequence ID" value="NZ_BGOW01000014.1"/>
</dbReference>
<dbReference type="SMART" id="SM00382">
    <property type="entry name" value="AAA"/>
    <property type="match status" value="1"/>
</dbReference>
<evidence type="ECO:0000313" key="12">
    <source>
        <dbReference type="Proteomes" id="UP000286806"/>
    </source>
</evidence>
<comment type="subcellular location">
    <subcellularLocation>
        <location evidence="1">Cell membrane</location>
    </subcellularLocation>
</comment>
<dbReference type="CDD" id="cd03230">
    <property type="entry name" value="ABC_DR_subfamily_A"/>
    <property type="match status" value="1"/>
</dbReference>
<dbReference type="GO" id="GO:0005524">
    <property type="term" value="F:ATP binding"/>
    <property type="evidence" value="ECO:0007669"/>
    <property type="project" value="UniProtKB-KW"/>
</dbReference>
<dbReference type="AlphaFoldDB" id="A0A401JDK2"/>
<proteinExistence type="inferred from homology"/>
<dbReference type="Gene3D" id="3.40.50.300">
    <property type="entry name" value="P-loop containing nucleotide triphosphate hydrolases"/>
    <property type="match status" value="1"/>
</dbReference>
<dbReference type="PROSITE" id="PS00211">
    <property type="entry name" value="ABC_TRANSPORTER_1"/>
    <property type="match status" value="1"/>
</dbReference>
<dbReference type="InterPro" id="IPR017871">
    <property type="entry name" value="ABC_transporter-like_CS"/>
</dbReference>
<keyword evidence="5" id="KW-1003">Cell membrane</keyword>
<dbReference type="PROSITE" id="PS50893">
    <property type="entry name" value="ABC_TRANSPORTER_2"/>
    <property type="match status" value="1"/>
</dbReference>
<dbReference type="GO" id="GO:0016887">
    <property type="term" value="F:ATP hydrolysis activity"/>
    <property type="evidence" value="ECO:0007669"/>
    <property type="project" value="InterPro"/>
</dbReference>
<sequence>MSLLRARNLRKRYGDTEVVRGLDLDIEAGECFGLIGPNGAGKTTTLKMLLGLIAPDDGSIEILGEPVPLRGREARLRIGVVPQMDNLDPDFSVRENLLVYGRYFGIADSVIRARIPGLLEFAGLTSKENARITTLSGGMKRRLTLARALVNDPELIVLDEPTTGLDPQARHVIWQGLRRLISQGKTILLTTHFMEEAERLCDRLVILDHGTAIASGSPRDMIAAEIEPSVMEIYGETVADWGAQHGHTLCERFEITGETLFCYTRDCDRVLDQLRAQHSLRYLHRPSNLEDVFLKFTGRELRD</sequence>
<protein>
    <submittedName>
        <fullName evidence="11">ABC, transporter, ATP-binding protein</fullName>
    </submittedName>
</protein>
<dbReference type="OrthoDB" id="9804819at2"/>
<dbReference type="InterPro" id="IPR027417">
    <property type="entry name" value="P-loop_NTPase"/>
</dbReference>
<keyword evidence="4" id="KW-0536">Nodulation</keyword>
<evidence type="ECO:0000256" key="6">
    <source>
        <dbReference type="ARBA" id="ARBA00022741"/>
    </source>
</evidence>
<accession>A0A401JDK2</accession>
<dbReference type="Proteomes" id="UP000286806">
    <property type="component" value="Unassembled WGS sequence"/>
</dbReference>
<evidence type="ECO:0000256" key="3">
    <source>
        <dbReference type="ARBA" id="ARBA00022448"/>
    </source>
</evidence>
<reference evidence="11 12" key="1">
    <citation type="journal article" date="2019" name="Front. Microbiol.">
        <title>Genomes of Neutrophilic Sulfur-Oxidizing Chemolithoautotrophs Representing 9 Proteobacterial Species From 8 Genera.</title>
        <authorList>
            <person name="Watanabe T."/>
            <person name="Kojima H."/>
            <person name="Umezawa K."/>
            <person name="Hori C."/>
            <person name="Takasuka T.E."/>
            <person name="Kato Y."/>
            <person name="Fukui M."/>
        </authorList>
    </citation>
    <scope>NUCLEOTIDE SEQUENCE [LARGE SCALE GENOMIC DNA]</scope>
    <source>
        <strain evidence="11 12">TTN</strain>
    </source>
</reference>
<evidence type="ECO:0000256" key="7">
    <source>
        <dbReference type="ARBA" id="ARBA00022840"/>
    </source>
</evidence>
<evidence type="ECO:0000256" key="4">
    <source>
        <dbReference type="ARBA" id="ARBA00022458"/>
    </source>
</evidence>
<dbReference type="Pfam" id="PF00005">
    <property type="entry name" value="ABC_tran"/>
    <property type="match status" value="1"/>
</dbReference>
<organism evidence="11 12">
    <name type="scientific">Sulfuriferula multivorans</name>
    <dbReference type="NCBI Taxonomy" id="1559896"/>
    <lineage>
        <taxon>Bacteria</taxon>
        <taxon>Pseudomonadati</taxon>
        <taxon>Pseudomonadota</taxon>
        <taxon>Betaproteobacteria</taxon>
        <taxon>Nitrosomonadales</taxon>
        <taxon>Sulfuricellaceae</taxon>
        <taxon>Sulfuriferula</taxon>
    </lineage>
</organism>
<keyword evidence="3" id="KW-0813">Transport</keyword>